<name>A0ABR8T547_9BACL</name>
<proteinExistence type="predicted"/>
<dbReference type="RefSeq" id="WP_191804333.1">
    <property type="nucleotide sequence ID" value="NZ_JACSQL010000016.1"/>
</dbReference>
<organism evidence="1 2">
    <name type="scientific">Paenibacillus gallinarum</name>
    <dbReference type="NCBI Taxonomy" id="2762232"/>
    <lineage>
        <taxon>Bacteria</taxon>
        <taxon>Bacillati</taxon>
        <taxon>Bacillota</taxon>
        <taxon>Bacilli</taxon>
        <taxon>Bacillales</taxon>
        <taxon>Paenibacillaceae</taxon>
        <taxon>Paenibacillus</taxon>
    </lineage>
</organism>
<sequence>MKEQNEAIRMNFGKYEIPSDLKRLMELDHWHEIKGNIKVLDATIGLMPEIEGFRYYCTPCDVIVFGSNGCDGIHYGFLTDFGTVDTLDEAPIVCISPMSFGHTNKLIARNFRDFLSIHLDNSELFYNNFESEAAYLKQVAEWKREEEVSPYRTPEEKQYAEDVKTMLRTTFDLPVIDRPYEYIRALQEERRGQACVLTKESLHVVLPNKFGTASDDEKQWLQQIDSEDESAVQAFLEKASLPAALAVARDVGAQVDHPSLLIVERFLDNHRFHDEAVRLRDQIEPFRPVEKEELTTFVIVGGDHIIEEK</sequence>
<evidence type="ECO:0008006" key="3">
    <source>
        <dbReference type="Google" id="ProtNLM"/>
    </source>
</evidence>
<protein>
    <recommendedName>
        <fullName evidence="3">SMI1/KNR4 family protein</fullName>
    </recommendedName>
</protein>
<keyword evidence="2" id="KW-1185">Reference proteome</keyword>
<accession>A0ABR8T547</accession>
<gene>
    <name evidence="1" type="ORF">H9647_22590</name>
</gene>
<evidence type="ECO:0000313" key="2">
    <source>
        <dbReference type="Proteomes" id="UP000608071"/>
    </source>
</evidence>
<comment type="caution">
    <text evidence="1">The sequence shown here is derived from an EMBL/GenBank/DDBJ whole genome shotgun (WGS) entry which is preliminary data.</text>
</comment>
<reference evidence="1 2" key="1">
    <citation type="submission" date="2020-08" db="EMBL/GenBank/DDBJ databases">
        <title>A Genomic Blueprint of the Chicken Gut Microbiome.</title>
        <authorList>
            <person name="Gilroy R."/>
            <person name="Ravi A."/>
            <person name="Getino M."/>
            <person name="Pursley I."/>
            <person name="Horton D.L."/>
            <person name="Alikhan N.-F."/>
            <person name="Baker D."/>
            <person name="Gharbi K."/>
            <person name="Hall N."/>
            <person name="Watson M."/>
            <person name="Adriaenssens E.M."/>
            <person name="Foster-Nyarko E."/>
            <person name="Jarju S."/>
            <person name="Secka A."/>
            <person name="Antonio M."/>
            <person name="Oren A."/>
            <person name="Chaudhuri R."/>
            <person name="La Ragione R.M."/>
            <person name="Hildebrand F."/>
            <person name="Pallen M.J."/>
        </authorList>
    </citation>
    <scope>NUCLEOTIDE SEQUENCE [LARGE SCALE GENOMIC DNA]</scope>
    <source>
        <strain evidence="1 2">Sa2BVA9</strain>
    </source>
</reference>
<dbReference type="EMBL" id="JACSQL010000016">
    <property type="protein sequence ID" value="MBD7970857.1"/>
    <property type="molecule type" value="Genomic_DNA"/>
</dbReference>
<evidence type="ECO:0000313" key="1">
    <source>
        <dbReference type="EMBL" id="MBD7970857.1"/>
    </source>
</evidence>
<dbReference type="Proteomes" id="UP000608071">
    <property type="component" value="Unassembled WGS sequence"/>
</dbReference>